<dbReference type="Gene3D" id="1.20.1070.10">
    <property type="entry name" value="Rhodopsin 7-helix transmembrane proteins"/>
    <property type="match status" value="1"/>
</dbReference>
<feature type="transmembrane region" description="Helical" evidence="11">
    <location>
        <begin position="43"/>
        <end position="65"/>
    </location>
</feature>
<evidence type="ECO:0000256" key="4">
    <source>
        <dbReference type="ARBA" id="ARBA00022989"/>
    </source>
</evidence>
<feature type="transmembrane region" description="Helical" evidence="11">
    <location>
        <begin position="119"/>
        <end position="137"/>
    </location>
</feature>
<comment type="subcellular location">
    <subcellularLocation>
        <location evidence="1">Cell membrane</location>
        <topology evidence="1">Multi-pass membrane protein</topology>
    </subcellularLocation>
</comment>
<reference evidence="13" key="2">
    <citation type="submission" date="2025-09" db="UniProtKB">
        <authorList>
            <consortium name="Ensembl"/>
        </authorList>
    </citation>
    <scope>IDENTIFICATION</scope>
</reference>
<dbReference type="PROSITE" id="PS00237">
    <property type="entry name" value="G_PROTEIN_RECEP_F1_1"/>
    <property type="match status" value="1"/>
</dbReference>
<evidence type="ECO:0000256" key="2">
    <source>
        <dbReference type="ARBA" id="ARBA00022475"/>
    </source>
</evidence>
<dbReference type="Ensembl" id="ENSLLET00000017291.1">
    <property type="protein sequence ID" value="ENSLLEP00000016657.1"/>
    <property type="gene ID" value="ENSLLEG00000010606.1"/>
</dbReference>
<proteinExistence type="inferred from homology"/>
<protein>
    <recommendedName>
        <fullName evidence="12">G-protein coupled receptors family 1 profile domain-containing protein</fullName>
    </recommendedName>
</protein>
<dbReference type="AlphaFoldDB" id="A0A8C5MTA1"/>
<evidence type="ECO:0000256" key="3">
    <source>
        <dbReference type="ARBA" id="ARBA00022692"/>
    </source>
</evidence>
<comment type="similarity">
    <text evidence="9">Belongs to the G-protein coupled receptor 1 family.</text>
</comment>
<evidence type="ECO:0000256" key="9">
    <source>
        <dbReference type="RuleBase" id="RU000688"/>
    </source>
</evidence>
<organism evidence="13 14">
    <name type="scientific">Leptobrachium leishanense</name>
    <name type="common">Leishan spiny toad</name>
    <dbReference type="NCBI Taxonomy" id="445787"/>
    <lineage>
        <taxon>Eukaryota</taxon>
        <taxon>Metazoa</taxon>
        <taxon>Chordata</taxon>
        <taxon>Craniata</taxon>
        <taxon>Vertebrata</taxon>
        <taxon>Euteleostomi</taxon>
        <taxon>Amphibia</taxon>
        <taxon>Batrachia</taxon>
        <taxon>Anura</taxon>
        <taxon>Pelobatoidea</taxon>
        <taxon>Megophryidae</taxon>
        <taxon>Leptobrachium</taxon>
    </lineage>
</organism>
<evidence type="ECO:0000256" key="7">
    <source>
        <dbReference type="ARBA" id="ARBA00023170"/>
    </source>
</evidence>
<keyword evidence="7 9" id="KW-0675">Receptor</keyword>
<dbReference type="InterPro" id="IPR000276">
    <property type="entry name" value="GPCR_Rhodpsn"/>
</dbReference>
<sequence length="365" mass="41419">MLESLSPPLCSMPSSPTTPSFNSSLSPTSSPGSSCQLDESYKYIYLPTCYIFTFLLSLALNSIVLTRCLRRPWNPSLVYMFNLALSDLMYGLSLPFLIASYISRDRWIFGDPMCRLVRFLFYFNLYCSIFFLTCISFHRYQGICHPMRSMRLETMRWVRATCLLVWAVVFAMTSPILLFARTGPLDGMPNVLTCWDDALDADLHRYLPYGIFLHIAGFFLPFSLTAWCYSRVVRTLIRTLKPGVVPGPVPGVAQRRKSIRTIVTITLLFALCFLPFHVTRTIFMSLRAGGPALGGCRTLEVVAVCYKVTRPLASANAWLNALLYFVTKEQCGKGPRGKKSREQVGKHVIKRRSIKVEDIWGNIYP</sequence>
<dbReference type="SUPFAM" id="SSF81321">
    <property type="entry name" value="Family A G protein-coupled receptor-like"/>
    <property type="match status" value="1"/>
</dbReference>
<keyword evidence="3 9" id="KW-0812">Transmembrane</keyword>
<evidence type="ECO:0000313" key="14">
    <source>
        <dbReference type="Proteomes" id="UP000694569"/>
    </source>
</evidence>
<evidence type="ECO:0000259" key="12">
    <source>
        <dbReference type="PROSITE" id="PS50262"/>
    </source>
</evidence>
<dbReference type="PRINTS" id="PR01157">
    <property type="entry name" value="P2YPURNOCPTR"/>
</dbReference>
<dbReference type="Pfam" id="PF00001">
    <property type="entry name" value="7tm_1"/>
    <property type="match status" value="1"/>
</dbReference>
<keyword evidence="5 9" id="KW-0297">G-protein coupled receptor</keyword>
<evidence type="ECO:0000256" key="10">
    <source>
        <dbReference type="SAM" id="MobiDB-lite"/>
    </source>
</evidence>
<dbReference type="GO" id="GO:0005886">
    <property type="term" value="C:plasma membrane"/>
    <property type="evidence" value="ECO:0007669"/>
    <property type="project" value="UniProtKB-SubCell"/>
</dbReference>
<dbReference type="PANTHER" id="PTHR24231">
    <property type="entry name" value="PURINOCEPTOR-RELATED G-PROTEIN COUPLED RECEPTOR"/>
    <property type="match status" value="1"/>
</dbReference>
<name>A0A8C5MTA1_9ANUR</name>
<feature type="transmembrane region" description="Helical" evidence="11">
    <location>
        <begin position="77"/>
        <end position="99"/>
    </location>
</feature>
<keyword evidence="2" id="KW-1003">Cell membrane</keyword>
<evidence type="ECO:0000256" key="5">
    <source>
        <dbReference type="ARBA" id="ARBA00023040"/>
    </source>
</evidence>
<keyword evidence="8 9" id="KW-0807">Transducer</keyword>
<dbReference type="Proteomes" id="UP000694569">
    <property type="component" value="Unplaced"/>
</dbReference>
<dbReference type="InterPro" id="IPR017452">
    <property type="entry name" value="GPCR_Rhodpsn_7TM"/>
</dbReference>
<feature type="domain" description="G-protein coupled receptors family 1 profile" evidence="12">
    <location>
        <begin position="57"/>
        <end position="324"/>
    </location>
</feature>
<evidence type="ECO:0000256" key="11">
    <source>
        <dbReference type="SAM" id="Phobius"/>
    </source>
</evidence>
<dbReference type="PRINTS" id="PR00237">
    <property type="entry name" value="GPCRRHODOPSN"/>
</dbReference>
<evidence type="ECO:0000256" key="1">
    <source>
        <dbReference type="ARBA" id="ARBA00004651"/>
    </source>
</evidence>
<dbReference type="PROSITE" id="PS50262">
    <property type="entry name" value="G_PROTEIN_RECEP_F1_2"/>
    <property type="match status" value="1"/>
</dbReference>
<dbReference type="PANTHER" id="PTHR24231:SF51">
    <property type="entry name" value="P2Y PURINOCEPTOR 4"/>
    <property type="match status" value="1"/>
</dbReference>
<accession>A0A8C5MTA1</accession>
<keyword evidence="6 11" id="KW-0472">Membrane</keyword>
<evidence type="ECO:0000256" key="8">
    <source>
        <dbReference type="ARBA" id="ARBA00023224"/>
    </source>
</evidence>
<reference evidence="13" key="1">
    <citation type="submission" date="2025-08" db="UniProtKB">
        <authorList>
            <consortium name="Ensembl"/>
        </authorList>
    </citation>
    <scope>IDENTIFICATION</scope>
</reference>
<evidence type="ECO:0000313" key="13">
    <source>
        <dbReference type="Ensembl" id="ENSLLEP00000016657.1"/>
    </source>
</evidence>
<dbReference type="OrthoDB" id="9881476at2759"/>
<keyword evidence="4 11" id="KW-1133">Transmembrane helix</keyword>
<dbReference type="GeneTree" id="ENSGT01030000234621"/>
<feature type="region of interest" description="Disordered" evidence="10">
    <location>
        <begin position="1"/>
        <end position="33"/>
    </location>
</feature>
<dbReference type="GO" id="GO:0045030">
    <property type="term" value="F:G protein-coupled UTP receptor activity"/>
    <property type="evidence" value="ECO:0007669"/>
    <property type="project" value="TreeGrafter"/>
</dbReference>
<evidence type="ECO:0000256" key="6">
    <source>
        <dbReference type="ARBA" id="ARBA00023136"/>
    </source>
</evidence>
<keyword evidence="14" id="KW-1185">Reference proteome</keyword>
<feature type="transmembrane region" description="Helical" evidence="11">
    <location>
        <begin position="157"/>
        <end position="180"/>
    </location>
</feature>
<feature type="transmembrane region" description="Helical" evidence="11">
    <location>
        <begin position="259"/>
        <end position="278"/>
    </location>
</feature>
<feature type="transmembrane region" description="Helical" evidence="11">
    <location>
        <begin position="206"/>
        <end position="229"/>
    </location>
</feature>